<evidence type="ECO:0000256" key="10">
    <source>
        <dbReference type="ARBA" id="ARBA00044279"/>
    </source>
</evidence>
<keyword evidence="4 13" id="KW-0833">Ubl conjugation pathway</keyword>
<comment type="similarity">
    <text evidence="13">Belongs to the ubiquitin-conjugating enzyme family.</text>
</comment>
<evidence type="ECO:0000256" key="9">
    <source>
        <dbReference type="ARBA" id="ARBA00044092"/>
    </source>
</evidence>
<dbReference type="PROSITE" id="PS50127">
    <property type="entry name" value="UBC_2"/>
    <property type="match status" value="1"/>
</dbReference>
<dbReference type="InterPro" id="IPR016135">
    <property type="entry name" value="UBQ-conjugating_enzyme/RWD"/>
</dbReference>
<dbReference type="SMART" id="SM00212">
    <property type="entry name" value="UBCc"/>
    <property type="match status" value="1"/>
</dbReference>
<dbReference type="GO" id="GO:0005524">
    <property type="term" value="F:ATP binding"/>
    <property type="evidence" value="ECO:0007669"/>
    <property type="project" value="UniProtKB-UniRule"/>
</dbReference>
<keyword evidence="5 13" id="KW-0067">ATP-binding</keyword>
<dbReference type="InterPro" id="IPR000608">
    <property type="entry name" value="UBC"/>
</dbReference>
<dbReference type="GO" id="GO:0061654">
    <property type="term" value="F:NEDD8 conjugating enzyme activity"/>
    <property type="evidence" value="ECO:0007669"/>
    <property type="project" value="UniProtKB-EC"/>
</dbReference>
<protein>
    <recommendedName>
        <fullName evidence="9">NEDD8-conjugating enzyme UBC12</fullName>
        <ecNumber evidence="7">2.3.2.34</ecNumber>
    </recommendedName>
    <alternativeName>
        <fullName evidence="8">NEDD8-conjugating enzyme Ubc12</fullName>
    </alternativeName>
    <alternativeName>
        <fullName evidence="10">RUB1-conjugating enzyme</fullName>
    </alternativeName>
    <alternativeName>
        <fullName evidence="11">Ubiquitin carrier protein 12</fullName>
    </alternativeName>
</protein>
<evidence type="ECO:0000256" key="7">
    <source>
        <dbReference type="ARBA" id="ARBA00044047"/>
    </source>
</evidence>
<evidence type="ECO:0000256" key="3">
    <source>
        <dbReference type="ARBA" id="ARBA00022741"/>
    </source>
</evidence>
<dbReference type="FunFam" id="3.10.110.10:FF:000005">
    <property type="entry name" value="NEDD8-conjugating enzyme Ubc12"/>
    <property type="match status" value="1"/>
</dbReference>
<dbReference type="PROSITE" id="PS00183">
    <property type="entry name" value="UBC_1"/>
    <property type="match status" value="1"/>
</dbReference>
<dbReference type="AlphaFoldDB" id="A0A7H9HWB8"/>
<evidence type="ECO:0000256" key="4">
    <source>
        <dbReference type="ARBA" id="ARBA00022786"/>
    </source>
</evidence>
<proteinExistence type="inferred from homology"/>
<evidence type="ECO:0000256" key="5">
    <source>
        <dbReference type="ARBA" id="ARBA00022840"/>
    </source>
</evidence>
<evidence type="ECO:0000256" key="8">
    <source>
        <dbReference type="ARBA" id="ARBA00044084"/>
    </source>
</evidence>
<dbReference type="InterPro" id="IPR050113">
    <property type="entry name" value="Ub_conjugating_enzyme"/>
</dbReference>
<evidence type="ECO:0000256" key="2">
    <source>
        <dbReference type="ARBA" id="ARBA00022679"/>
    </source>
</evidence>
<keyword evidence="2" id="KW-0808">Transferase</keyword>
<reference evidence="15 16" key="1">
    <citation type="submission" date="2020-06" db="EMBL/GenBank/DDBJ databases">
        <title>The yeast mating-type switching endonuclease HO is a domesticated member of an unorthodox homing genetic element family.</title>
        <authorList>
            <person name="Coughlan A.Y."/>
            <person name="Lombardi L."/>
            <person name="Braun-Galleani S."/>
            <person name="Martos A.R."/>
            <person name="Galeote V."/>
            <person name="Bigey F."/>
            <person name="Dequin S."/>
            <person name="Byrne K.P."/>
            <person name="Wolfe K.H."/>
        </authorList>
    </citation>
    <scope>NUCLEOTIDE SEQUENCE [LARGE SCALE GENOMIC DNA]</scope>
    <source>
        <strain evidence="15 16">CBS2947</strain>
    </source>
</reference>
<gene>
    <name evidence="15" type="ORF">HG537_0E05710</name>
</gene>
<evidence type="ECO:0000313" key="16">
    <source>
        <dbReference type="Proteomes" id="UP000510647"/>
    </source>
</evidence>
<evidence type="ECO:0000256" key="6">
    <source>
        <dbReference type="ARBA" id="ARBA00043698"/>
    </source>
</evidence>
<dbReference type="OrthoDB" id="10249039at2759"/>
<dbReference type="Pfam" id="PF00179">
    <property type="entry name" value="UQ_con"/>
    <property type="match status" value="1"/>
</dbReference>
<evidence type="ECO:0000256" key="11">
    <source>
        <dbReference type="ARBA" id="ARBA00044315"/>
    </source>
</evidence>
<name>A0A7H9HWB8_9SACH</name>
<keyword evidence="3 13" id="KW-0547">Nucleotide-binding</keyword>
<organism evidence="15 16">
    <name type="scientific">Torulaspora globosa</name>
    <dbReference type="NCBI Taxonomy" id="48254"/>
    <lineage>
        <taxon>Eukaryota</taxon>
        <taxon>Fungi</taxon>
        <taxon>Dikarya</taxon>
        <taxon>Ascomycota</taxon>
        <taxon>Saccharomycotina</taxon>
        <taxon>Saccharomycetes</taxon>
        <taxon>Saccharomycetales</taxon>
        <taxon>Saccharomycetaceae</taxon>
        <taxon>Torulaspora</taxon>
    </lineage>
</organism>
<comment type="pathway">
    <text evidence="1">Protein modification; protein neddylation.</text>
</comment>
<evidence type="ECO:0000256" key="13">
    <source>
        <dbReference type="RuleBase" id="RU362109"/>
    </source>
</evidence>
<dbReference type="Gene3D" id="3.10.110.10">
    <property type="entry name" value="Ubiquitin Conjugating Enzyme"/>
    <property type="match status" value="1"/>
</dbReference>
<accession>A0A7H9HWB8</accession>
<dbReference type="Proteomes" id="UP000510647">
    <property type="component" value="Chromosome 5"/>
</dbReference>
<evidence type="ECO:0000256" key="1">
    <source>
        <dbReference type="ARBA" id="ARBA00005032"/>
    </source>
</evidence>
<comment type="catalytic activity">
    <reaction evidence="6">
        <text>[E1 NEDD8-activating enzyme]-S-[NEDD8 protein]-yl-L-cysteine + [E2 NEDD8-conjugating enzyme]-L-cysteine = [E1 NEDD8-activating enzyme]-L-cysteine + [E2 NEDD8-conjugating enzyme]-S-[NEDD8-protein]-yl-L-cysteine.</text>
        <dbReference type="EC" id="2.3.2.34"/>
    </reaction>
</comment>
<evidence type="ECO:0000259" key="14">
    <source>
        <dbReference type="PROSITE" id="PS50127"/>
    </source>
</evidence>
<keyword evidence="16" id="KW-1185">Reference proteome</keyword>
<feature type="active site" description="Glycyl thioester intermediate" evidence="12">
    <location>
        <position position="88"/>
    </location>
</feature>
<dbReference type="InterPro" id="IPR023313">
    <property type="entry name" value="UBQ-conjugating_AS"/>
</dbReference>
<dbReference type="CDD" id="cd23794">
    <property type="entry name" value="UBCc_UBE2F_UBE2M"/>
    <property type="match status" value="1"/>
</dbReference>
<dbReference type="SUPFAM" id="SSF54495">
    <property type="entry name" value="UBC-like"/>
    <property type="match status" value="1"/>
</dbReference>
<dbReference type="EMBL" id="CP059271">
    <property type="protein sequence ID" value="QLQ81216.1"/>
    <property type="molecule type" value="Genomic_DNA"/>
</dbReference>
<evidence type="ECO:0000313" key="15">
    <source>
        <dbReference type="EMBL" id="QLQ81216.1"/>
    </source>
</evidence>
<feature type="domain" description="UBC core" evidence="14">
    <location>
        <begin position="3"/>
        <end position="150"/>
    </location>
</feature>
<evidence type="ECO:0000256" key="12">
    <source>
        <dbReference type="PROSITE-ProRule" id="PRU10133"/>
    </source>
</evidence>
<dbReference type="PANTHER" id="PTHR24067">
    <property type="entry name" value="UBIQUITIN-CONJUGATING ENZYME E2"/>
    <property type="match status" value="1"/>
</dbReference>
<dbReference type="EC" id="2.3.2.34" evidence="7"/>
<sequence length="160" mass="18121">MSAARMRLQKDLEALELPSMAQIEVITLPVAKDLPVLRLRIAPDEGYYKGGKFSFEITFSEAYPIEPPRVCCLNRIFHPNIDYQGKVCLNILREDWSPALELQSVVIGIIFLFLEVSDKEPLNKDAATMLSRDRIEFAHAVRNSMAGETLHGQRYDNVLG</sequence>